<dbReference type="VEuPathDB" id="FungiDB:BO80DRAFT_183626"/>
<evidence type="ECO:0000313" key="1">
    <source>
        <dbReference type="EMBL" id="RAK97689.1"/>
    </source>
</evidence>
<accession>A0A395GQD4</accession>
<dbReference type="GeneID" id="37218908"/>
<name>A0A395GQD4_9EURO</name>
<proteinExistence type="predicted"/>
<protein>
    <submittedName>
        <fullName evidence="1">Uncharacterized protein</fullName>
    </submittedName>
</protein>
<dbReference type="RefSeq" id="XP_025572017.1">
    <property type="nucleotide sequence ID" value="XM_025714043.1"/>
</dbReference>
<dbReference type="EMBL" id="KZ824460">
    <property type="protein sequence ID" value="RAK97689.1"/>
    <property type="molecule type" value="Genomic_DNA"/>
</dbReference>
<dbReference type="OrthoDB" id="3819893at2759"/>
<evidence type="ECO:0000313" key="2">
    <source>
        <dbReference type="Proteomes" id="UP000249402"/>
    </source>
</evidence>
<gene>
    <name evidence="1" type="ORF">BO80DRAFT_183626</name>
</gene>
<dbReference type="AlphaFoldDB" id="A0A395GQD4"/>
<organism evidence="1 2">
    <name type="scientific">Aspergillus ibericus CBS 121593</name>
    <dbReference type="NCBI Taxonomy" id="1448316"/>
    <lineage>
        <taxon>Eukaryota</taxon>
        <taxon>Fungi</taxon>
        <taxon>Dikarya</taxon>
        <taxon>Ascomycota</taxon>
        <taxon>Pezizomycotina</taxon>
        <taxon>Eurotiomycetes</taxon>
        <taxon>Eurotiomycetidae</taxon>
        <taxon>Eurotiales</taxon>
        <taxon>Aspergillaceae</taxon>
        <taxon>Aspergillus</taxon>
        <taxon>Aspergillus subgen. Circumdati</taxon>
    </lineage>
</organism>
<keyword evidence="2" id="KW-1185">Reference proteome</keyword>
<sequence length="56" mass="6770">MCVSKYIQKYTCDCKKKMEFEQCEERQRTNVKCHLVRKKNSNNYCSRHRSMLASGF</sequence>
<dbReference type="Proteomes" id="UP000249402">
    <property type="component" value="Unassembled WGS sequence"/>
</dbReference>
<reference evidence="1 2" key="1">
    <citation type="submission" date="2018-02" db="EMBL/GenBank/DDBJ databases">
        <title>The genomes of Aspergillus section Nigri reveals drivers in fungal speciation.</title>
        <authorList>
            <consortium name="DOE Joint Genome Institute"/>
            <person name="Vesth T.C."/>
            <person name="Nybo J."/>
            <person name="Theobald S."/>
            <person name="Brandl J."/>
            <person name="Frisvad J.C."/>
            <person name="Nielsen K.F."/>
            <person name="Lyhne E.K."/>
            <person name="Kogle M.E."/>
            <person name="Kuo A."/>
            <person name="Riley R."/>
            <person name="Clum A."/>
            <person name="Nolan M."/>
            <person name="Lipzen A."/>
            <person name="Salamov A."/>
            <person name="Henrissat B."/>
            <person name="Wiebenga A."/>
            <person name="De vries R.P."/>
            <person name="Grigoriev I.V."/>
            <person name="Mortensen U.H."/>
            <person name="Andersen M.R."/>
            <person name="Baker S.E."/>
        </authorList>
    </citation>
    <scope>NUCLEOTIDE SEQUENCE [LARGE SCALE GENOMIC DNA]</scope>
    <source>
        <strain evidence="1 2">CBS 121593</strain>
    </source>
</reference>